<dbReference type="RefSeq" id="WP_055262531.1">
    <property type="nucleotide sequence ID" value="NZ_CYXV01000006.1"/>
</dbReference>
<feature type="transmembrane region" description="Helical" evidence="1">
    <location>
        <begin position="93"/>
        <end position="113"/>
    </location>
</feature>
<dbReference type="PANTHER" id="PTHR36834">
    <property type="entry name" value="MEMBRANE PROTEIN-RELATED"/>
    <property type="match status" value="1"/>
</dbReference>
<protein>
    <submittedName>
        <fullName evidence="3">Predicted integral membrane protein</fullName>
    </submittedName>
</protein>
<evidence type="ECO:0000259" key="2">
    <source>
        <dbReference type="Pfam" id="PF04892"/>
    </source>
</evidence>
<dbReference type="InterPro" id="IPR053150">
    <property type="entry name" value="Teicoplanin_resist-assoc"/>
</dbReference>
<gene>
    <name evidence="3" type="ORF">ERS852420_01740</name>
</gene>
<feature type="domain" description="VanZ-like" evidence="2">
    <location>
        <begin position="17"/>
        <end position="135"/>
    </location>
</feature>
<dbReference type="Pfam" id="PF04892">
    <property type="entry name" value="VanZ"/>
    <property type="match status" value="1"/>
</dbReference>
<evidence type="ECO:0000313" key="3">
    <source>
        <dbReference type="EMBL" id="CUM95074.1"/>
    </source>
</evidence>
<evidence type="ECO:0000313" key="4">
    <source>
        <dbReference type="Proteomes" id="UP000095495"/>
    </source>
</evidence>
<dbReference type="PANTHER" id="PTHR36834:SF2">
    <property type="entry name" value="MEMBRANE PROTEIN"/>
    <property type="match status" value="1"/>
</dbReference>
<dbReference type="AlphaFoldDB" id="A0A173SWL0"/>
<accession>A0A173SWL0</accession>
<proteinExistence type="predicted"/>
<keyword evidence="1" id="KW-0472">Membrane</keyword>
<evidence type="ECO:0000256" key="1">
    <source>
        <dbReference type="SAM" id="Phobius"/>
    </source>
</evidence>
<organism evidence="3 4">
    <name type="scientific">Roseburia faecis</name>
    <dbReference type="NCBI Taxonomy" id="301302"/>
    <lineage>
        <taxon>Bacteria</taxon>
        <taxon>Bacillati</taxon>
        <taxon>Bacillota</taxon>
        <taxon>Clostridia</taxon>
        <taxon>Lachnospirales</taxon>
        <taxon>Lachnospiraceae</taxon>
        <taxon>Roseburia</taxon>
    </lineage>
</organism>
<feature type="transmembrane region" description="Helical" evidence="1">
    <location>
        <begin position="12"/>
        <end position="30"/>
    </location>
</feature>
<feature type="transmembrane region" description="Helical" evidence="1">
    <location>
        <begin position="65"/>
        <end position="81"/>
    </location>
</feature>
<feature type="transmembrane region" description="Helical" evidence="1">
    <location>
        <begin position="119"/>
        <end position="136"/>
    </location>
</feature>
<sequence>MKKEPNKRINYLVPFLFAIYIALLVWIILLKLQFSISELDTIRKINLIPFHYDNGIGIEFHLKEVMENIVVFIPFGIYLSMINNVRSYKAKSLLIFAASLTLEVAQYILAIGRTDITDLIANTCGGMFGIFLYELTTKIFRSKRRVDCIITTLAAIVTIAVGSMLIILLVAN</sequence>
<dbReference type="InterPro" id="IPR006976">
    <property type="entry name" value="VanZ-like"/>
</dbReference>
<keyword evidence="1" id="KW-0812">Transmembrane</keyword>
<dbReference type="Proteomes" id="UP000095495">
    <property type="component" value="Unassembled WGS sequence"/>
</dbReference>
<feature type="transmembrane region" description="Helical" evidence="1">
    <location>
        <begin position="148"/>
        <end position="171"/>
    </location>
</feature>
<dbReference type="EMBL" id="CYXV01000006">
    <property type="protein sequence ID" value="CUM95074.1"/>
    <property type="molecule type" value="Genomic_DNA"/>
</dbReference>
<name>A0A173SWL0_9FIRM</name>
<keyword evidence="1" id="KW-1133">Transmembrane helix</keyword>
<reference evidence="3 4" key="1">
    <citation type="submission" date="2015-09" db="EMBL/GenBank/DDBJ databases">
        <authorList>
            <consortium name="Pathogen Informatics"/>
        </authorList>
    </citation>
    <scope>NUCLEOTIDE SEQUENCE [LARGE SCALE GENOMIC DNA]</scope>
    <source>
        <strain evidence="3 4">2789STDY5608863</strain>
    </source>
</reference>